<organism evidence="2 3">
    <name type="scientific">Stachybotrys chartarum (strain CBS 109288 / IBT 7711)</name>
    <name type="common">Toxic black mold</name>
    <name type="synonym">Stilbospora chartarum</name>
    <dbReference type="NCBI Taxonomy" id="1280523"/>
    <lineage>
        <taxon>Eukaryota</taxon>
        <taxon>Fungi</taxon>
        <taxon>Dikarya</taxon>
        <taxon>Ascomycota</taxon>
        <taxon>Pezizomycotina</taxon>
        <taxon>Sordariomycetes</taxon>
        <taxon>Hypocreomycetidae</taxon>
        <taxon>Hypocreales</taxon>
        <taxon>Stachybotryaceae</taxon>
        <taxon>Stachybotrys</taxon>
    </lineage>
</organism>
<dbReference type="AlphaFoldDB" id="A0A084B023"/>
<reference evidence="2 3" key="1">
    <citation type="journal article" date="2014" name="BMC Genomics">
        <title>Comparative genome sequencing reveals chemotype-specific gene clusters in the toxigenic black mold Stachybotrys.</title>
        <authorList>
            <person name="Semeiks J."/>
            <person name="Borek D."/>
            <person name="Otwinowski Z."/>
            <person name="Grishin N.V."/>
        </authorList>
    </citation>
    <scope>NUCLEOTIDE SEQUENCE [LARGE SCALE GENOMIC DNA]</scope>
    <source>
        <strain evidence="3">CBS 109288 / IBT 7711</strain>
    </source>
</reference>
<feature type="compositionally biased region" description="Basic and acidic residues" evidence="1">
    <location>
        <begin position="21"/>
        <end position="33"/>
    </location>
</feature>
<keyword evidence="3" id="KW-1185">Reference proteome</keyword>
<dbReference type="EMBL" id="KL648402">
    <property type="protein sequence ID" value="KEY70902.1"/>
    <property type="molecule type" value="Genomic_DNA"/>
</dbReference>
<protein>
    <submittedName>
        <fullName evidence="2">Uncharacterized protein</fullName>
    </submittedName>
</protein>
<evidence type="ECO:0000313" key="2">
    <source>
        <dbReference type="EMBL" id="KEY70902.1"/>
    </source>
</evidence>
<dbReference type="Proteomes" id="UP000028045">
    <property type="component" value="Unassembled WGS sequence"/>
</dbReference>
<proteinExistence type="predicted"/>
<name>A0A084B023_STACB</name>
<evidence type="ECO:0000313" key="3">
    <source>
        <dbReference type="Proteomes" id="UP000028045"/>
    </source>
</evidence>
<accession>A0A084B023</accession>
<gene>
    <name evidence="2" type="ORF">S7711_10385</name>
</gene>
<evidence type="ECO:0000256" key="1">
    <source>
        <dbReference type="SAM" id="MobiDB-lite"/>
    </source>
</evidence>
<dbReference type="HOGENOM" id="CLU_2387624_0_0_1"/>
<sequence>MEDFPSSSSHHMEGGLEGDEEGKGKGKGKERQPRMRKTGISPAWLAVLPAARYLLMRTPGFLVLLLSPTSSNTRNVHSGPPANLPTYLAVPSAA</sequence>
<feature type="region of interest" description="Disordered" evidence="1">
    <location>
        <begin position="1"/>
        <end position="40"/>
    </location>
</feature>